<dbReference type="Proteomes" id="UP000335538">
    <property type="component" value="Unassembled WGS sequence"/>
</dbReference>
<proteinExistence type="predicted"/>
<dbReference type="RefSeq" id="WP_150809614.1">
    <property type="nucleotide sequence ID" value="NZ_CABPSR010000005.1"/>
</dbReference>
<evidence type="ECO:0008006" key="4">
    <source>
        <dbReference type="Google" id="ProtNLM"/>
    </source>
</evidence>
<evidence type="ECO:0000313" key="2">
    <source>
        <dbReference type="EMBL" id="VVE80247.1"/>
    </source>
</evidence>
<feature type="compositionally biased region" description="Basic and acidic residues" evidence="1">
    <location>
        <begin position="241"/>
        <end position="256"/>
    </location>
</feature>
<accession>A0A5E5B506</accession>
<reference evidence="2 3" key="1">
    <citation type="submission" date="2019-08" db="EMBL/GenBank/DDBJ databases">
        <authorList>
            <person name="Peeters C."/>
        </authorList>
    </citation>
    <scope>NUCLEOTIDE SEQUENCE [LARGE SCALE GENOMIC DNA]</scope>
    <source>
        <strain evidence="2 3">LMG 31121</strain>
    </source>
</reference>
<feature type="region of interest" description="Disordered" evidence="1">
    <location>
        <begin position="241"/>
        <end position="306"/>
    </location>
</feature>
<organism evidence="2 3">
    <name type="scientific">Pandoraea sputorum</name>
    <dbReference type="NCBI Taxonomy" id="93222"/>
    <lineage>
        <taxon>Bacteria</taxon>
        <taxon>Pseudomonadati</taxon>
        <taxon>Pseudomonadota</taxon>
        <taxon>Betaproteobacteria</taxon>
        <taxon>Burkholderiales</taxon>
        <taxon>Burkholderiaceae</taxon>
        <taxon>Pandoraea</taxon>
    </lineage>
</organism>
<gene>
    <name evidence="2" type="ORF">PSP31121_02665</name>
</gene>
<evidence type="ECO:0000313" key="3">
    <source>
        <dbReference type="Proteomes" id="UP000335538"/>
    </source>
</evidence>
<dbReference type="EMBL" id="CABPSR010000005">
    <property type="protein sequence ID" value="VVE80247.1"/>
    <property type="molecule type" value="Genomic_DNA"/>
</dbReference>
<sequence length="441" mass="49517">MQYKTKRVSLRRIYLDNINPRHDPIDNEPDIVAHLIAHEQVKALAADIAARGTSPLERLAAVPHTVAKNSFIAVEGNRRVCALKLLSDPEKAPEAHRPYFRKLAEQMEDPPEHLEVVEFDSRATAKHWIDLRHGGARNGVGTRQWTTAQKTRFDLQGSSPTNPNAQALQVMEYAVEHGLITVDEGTELSITTLTRFLSNPVFRNVLGLANSKDLTVLVPKDEFDRAVEKFLRDALVGKDSGVHSRTTKREREDYSRKLQKQGIAPARRLDVPVNVSQKPEPPKPDTSNTPVAPVKKRDNRSPDNRATVIPSNFKARITDNVLKRLYDELKNLDTWYAFSCAYLLRAIVERSAKLFLKKRGKGIDADLHVLIGRVADELQKDGVPATELKYLRVMASDRDSRASPETLGAFVHGGQIPTSVELARAWDNIQDNMSRLFTAIE</sequence>
<evidence type="ECO:0000256" key="1">
    <source>
        <dbReference type="SAM" id="MobiDB-lite"/>
    </source>
</evidence>
<name>A0A5E5B506_9BURK</name>
<protein>
    <recommendedName>
        <fullName evidence="4">ParB/Sulfiredoxin domain-containing protein</fullName>
    </recommendedName>
</protein>
<dbReference type="AlphaFoldDB" id="A0A5E5B506"/>